<dbReference type="PANTHER" id="PTHR10845:SF43">
    <property type="entry name" value="REGULATOR OF G-PROTEIN SIGNALING 2"/>
    <property type="match status" value="1"/>
</dbReference>
<evidence type="ECO:0000313" key="4">
    <source>
        <dbReference type="Ensembl" id="ENSCHIP00000022174.1"/>
    </source>
</evidence>
<dbReference type="InterPro" id="IPR016137">
    <property type="entry name" value="RGS"/>
</dbReference>
<dbReference type="Gene3D" id="1.10.196.10">
    <property type="match status" value="2"/>
</dbReference>
<dbReference type="Ensembl" id="ENSCHIT00000030034.1">
    <property type="protein sequence ID" value="ENSCHIP00000022174.1"/>
    <property type="gene ID" value="ENSCHIG00000020246.1"/>
</dbReference>
<dbReference type="PANTHER" id="PTHR10845">
    <property type="entry name" value="REGULATOR OF G PROTEIN SIGNALING"/>
    <property type="match status" value="1"/>
</dbReference>
<dbReference type="AlphaFoldDB" id="A0A452FCU1"/>
<reference evidence="4" key="3">
    <citation type="submission" date="2025-09" db="UniProtKB">
        <authorList>
            <consortium name="Ensembl"/>
        </authorList>
    </citation>
    <scope>IDENTIFICATION</scope>
</reference>
<dbReference type="Proteomes" id="UP000291000">
    <property type="component" value="Chromosome 1"/>
</dbReference>
<dbReference type="EMBL" id="LWLT01000001">
    <property type="status" value="NOT_ANNOTATED_CDS"/>
    <property type="molecule type" value="Genomic_DNA"/>
</dbReference>
<dbReference type="InterPro" id="IPR024066">
    <property type="entry name" value="RGS_subdom1/3"/>
</dbReference>
<dbReference type="SMART" id="SM00315">
    <property type="entry name" value="RGS"/>
    <property type="match status" value="1"/>
</dbReference>
<dbReference type="OMA" id="SERDMAC"/>
<dbReference type="PRINTS" id="PR01301">
    <property type="entry name" value="RGSPROTEIN"/>
</dbReference>
<reference evidence="4" key="2">
    <citation type="submission" date="2025-08" db="UniProtKB">
        <authorList>
            <consortium name="Ensembl"/>
        </authorList>
    </citation>
    <scope>IDENTIFICATION</scope>
</reference>
<sequence>MQSAMFLAVQHDCGPMDKGAGTGPKNEEKREKMKRTLLKDWKSRLSYFLQNSSSPGKPKTGKKSKQQTFIKPSPEEAQLWSEAFDELLASKYENIEFWLASEDFKKTKSPQKLSSKAKEIYTDFIEKEAPKEINIDFQTKTLIAQNIQEATSGCFTTAQKRVYSLMENNSYPRFLESEFYQDLCKKPQITTEPHAT</sequence>
<dbReference type="STRING" id="9925.ENSCHIP00000022174"/>
<feature type="region of interest" description="Disordered" evidence="2">
    <location>
        <begin position="48"/>
        <end position="73"/>
    </location>
</feature>
<keyword evidence="1" id="KW-0734">Signal transduction inhibitor</keyword>
<evidence type="ECO:0000259" key="3">
    <source>
        <dbReference type="PROSITE" id="PS50132"/>
    </source>
</evidence>
<dbReference type="SUPFAM" id="SSF48097">
    <property type="entry name" value="Regulator of G-protein signaling, RGS"/>
    <property type="match status" value="1"/>
</dbReference>
<dbReference type="PROSITE" id="PS50132">
    <property type="entry name" value="RGS"/>
    <property type="match status" value="1"/>
</dbReference>
<dbReference type="Gene3D" id="1.10.167.10">
    <property type="entry name" value="Regulator of G-protein Signalling 4, domain 2"/>
    <property type="match status" value="1"/>
</dbReference>
<accession>A0A452FCU1</accession>
<dbReference type="GeneTree" id="ENSGT00940000157937"/>
<dbReference type="Pfam" id="PF00615">
    <property type="entry name" value="RGS"/>
    <property type="match status" value="1"/>
</dbReference>
<reference evidence="4 5" key="1">
    <citation type="submission" date="2016-04" db="EMBL/GenBank/DDBJ databases">
        <title>Polished mammalian reference genomes with single-molecule sequencing and chromosome conformation capture applied to the Capra hircus genome.</title>
        <authorList>
            <person name="Bickhart D.M."/>
            <person name="Koren S."/>
            <person name="Rosen B."/>
            <person name="Hastie A."/>
            <person name="Liachko I."/>
            <person name="Sullivan S.T."/>
            <person name="Burton J."/>
            <person name="Sayre B.L."/>
            <person name="Huson H.J."/>
            <person name="Lee J."/>
            <person name="Lam E."/>
            <person name="Kelley C.M."/>
            <person name="Hutchison J.L."/>
            <person name="Zhou Y."/>
            <person name="Sun J."/>
            <person name="Crisa A."/>
            <person name="Schwartz J.C."/>
            <person name="Hammond J.A."/>
            <person name="Schroeder S.G."/>
            <person name="Liu G.E."/>
            <person name="Dunham M."/>
            <person name="Shendure J."/>
            <person name="Sonstegard T.S."/>
            <person name="Phillippy A.M."/>
            <person name="Van Tassell C.P."/>
            <person name="Smith T.P."/>
        </authorList>
    </citation>
    <scope>NUCLEOTIDE SEQUENCE [LARGE SCALE GENOMIC DNA]</scope>
</reference>
<gene>
    <name evidence="4" type="primary">LOC102183454</name>
</gene>
<keyword evidence="5" id="KW-1185">Reference proteome</keyword>
<dbReference type="InterPro" id="IPR036305">
    <property type="entry name" value="RGS_sf"/>
</dbReference>
<feature type="domain" description="RGS" evidence="3">
    <location>
        <begin position="93"/>
        <end position="184"/>
    </location>
</feature>
<feature type="region of interest" description="Disordered" evidence="2">
    <location>
        <begin position="11"/>
        <end position="35"/>
    </location>
</feature>
<evidence type="ECO:0000256" key="2">
    <source>
        <dbReference type="SAM" id="MobiDB-lite"/>
    </source>
</evidence>
<dbReference type="InterPro" id="IPR044926">
    <property type="entry name" value="RGS_subdomain_2"/>
</dbReference>
<organism evidence="4 5">
    <name type="scientific">Capra hircus</name>
    <name type="common">Goat</name>
    <dbReference type="NCBI Taxonomy" id="9925"/>
    <lineage>
        <taxon>Eukaryota</taxon>
        <taxon>Metazoa</taxon>
        <taxon>Chordata</taxon>
        <taxon>Craniata</taxon>
        <taxon>Vertebrata</taxon>
        <taxon>Euteleostomi</taxon>
        <taxon>Mammalia</taxon>
        <taxon>Eutheria</taxon>
        <taxon>Laurasiatheria</taxon>
        <taxon>Artiodactyla</taxon>
        <taxon>Ruminantia</taxon>
        <taxon>Pecora</taxon>
        <taxon>Bovidae</taxon>
        <taxon>Caprinae</taxon>
        <taxon>Capra</taxon>
    </lineage>
</organism>
<evidence type="ECO:0000313" key="5">
    <source>
        <dbReference type="Proteomes" id="UP000291000"/>
    </source>
</evidence>
<protein>
    <recommendedName>
        <fullName evidence="3">RGS domain-containing protein</fullName>
    </recommendedName>
</protein>
<proteinExistence type="predicted"/>
<evidence type="ECO:0000256" key="1">
    <source>
        <dbReference type="ARBA" id="ARBA00022700"/>
    </source>
</evidence>
<dbReference type="FunFam" id="1.10.167.10:FF:000001">
    <property type="entry name" value="Putative regulator of g-protein signaling 12"/>
    <property type="match status" value="1"/>
</dbReference>
<name>A0A452FCU1_CAPHI</name>
<dbReference type="GO" id="GO:0009968">
    <property type="term" value="P:negative regulation of signal transduction"/>
    <property type="evidence" value="ECO:0007669"/>
    <property type="project" value="UniProtKB-KW"/>
</dbReference>